<dbReference type="OrthoDB" id="6898400at2"/>
<dbReference type="HOGENOM" id="CLU_189953_0_0_6"/>
<organism evidence="1 2">
    <name type="scientific">Pseudomonas fluorescens HK44</name>
    <dbReference type="NCBI Taxonomy" id="1042209"/>
    <lineage>
        <taxon>Bacteria</taxon>
        <taxon>Pseudomonadati</taxon>
        <taxon>Pseudomonadota</taxon>
        <taxon>Gammaproteobacteria</taxon>
        <taxon>Pseudomonadales</taxon>
        <taxon>Pseudomonadaceae</taxon>
        <taxon>Pseudomonas</taxon>
    </lineage>
</organism>
<accession>A0A010S5B5</accession>
<protein>
    <submittedName>
        <fullName evidence="1">Uncharacterized protein</fullName>
    </submittedName>
</protein>
<dbReference type="PATRIC" id="fig|1042209.11.peg.612"/>
<dbReference type="AlphaFoldDB" id="A0A010S5B5"/>
<dbReference type="EMBL" id="AFOY02000004">
    <property type="protein sequence ID" value="EXF95769.1"/>
    <property type="molecule type" value="Genomic_DNA"/>
</dbReference>
<dbReference type="RefSeq" id="WP_019689904.1">
    <property type="nucleotide sequence ID" value="NZ_AFOY02000004.1"/>
</dbReference>
<evidence type="ECO:0000313" key="1">
    <source>
        <dbReference type="EMBL" id="EXF95769.1"/>
    </source>
</evidence>
<dbReference type="Proteomes" id="UP000022611">
    <property type="component" value="Unassembled WGS sequence"/>
</dbReference>
<sequence length="81" mass="9082">MPTLPDDPTPALLYRLNQNIMALGCAIEEISIWIDQRGSTDTYGRVSEHLEVLADNSDAIAELMANLVARWKPEEEIDPED</sequence>
<reference evidence="1 2" key="1">
    <citation type="journal article" date="2011" name="J. Bacteriol.">
        <title>Draft genome sequence of the polycyclic aromatic hydrocarbon-degrading, genetically engineered bioluminescent bioreporter Pseudomonas fluorescens HK44.</title>
        <authorList>
            <person name="Chauhan A."/>
            <person name="Layton A.C."/>
            <person name="Williams D.E."/>
            <person name="Smartt A.E."/>
            <person name="Ripp S."/>
            <person name="Karpinets T.V."/>
            <person name="Brown S.D."/>
            <person name="Sayler G.S."/>
        </authorList>
    </citation>
    <scope>NUCLEOTIDE SEQUENCE [LARGE SCALE GENOMIC DNA]</scope>
    <source>
        <strain evidence="1 2">HK44</strain>
    </source>
</reference>
<evidence type="ECO:0000313" key="2">
    <source>
        <dbReference type="Proteomes" id="UP000022611"/>
    </source>
</evidence>
<proteinExistence type="predicted"/>
<gene>
    <name evidence="1" type="ORF">HK44_020440</name>
</gene>
<name>A0A010S5B5_PSEFL</name>
<comment type="caution">
    <text evidence="1">The sequence shown here is derived from an EMBL/GenBank/DDBJ whole genome shotgun (WGS) entry which is preliminary data.</text>
</comment>